<dbReference type="RefSeq" id="XP_009024980.1">
    <property type="nucleotide sequence ID" value="XM_009026732.1"/>
</dbReference>
<sequence>MNCNFLELVDTGGHSKVYSCTSPRGNRKFALKIMQWNEGRRKLIEREIEILKILSVYRHNFVASFVDSLILTESTICLVFHFVSGPTLRQKLHTQETFSEEEACFHSACMLLALKFLKQLHIIHG</sequence>
<dbReference type="EMBL" id="AMQM01006518">
    <property type="status" value="NOT_ANNOTATED_CDS"/>
    <property type="molecule type" value="Genomic_DNA"/>
</dbReference>
<evidence type="ECO:0000256" key="4">
    <source>
        <dbReference type="ARBA" id="ARBA00022777"/>
    </source>
</evidence>
<reference evidence="8" key="3">
    <citation type="submission" date="2015-06" db="UniProtKB">
        <authorList>
            <consortium name="EnsemblMetazoa"/>
        </authorList>
    </citation>
    <scope>IDENTIFICATION</scope>
</reference>
<keyword evidence="3" id="KW-0547">Nucleotide-binding</keyword>
<accession>T1FDH1</accession>
<protein>
    <recommendedName>
        <fullName evidence="6">Protein kinase domain-containing protein</fullName>
    </recommendedName>
</protein>
<dbReference type="Proteomes" id="UP000015101">
    <property type="component" value="Unassembled WGS sequence"/>
</dbReference>
<dbReference type="PANTHER" id="PTHR24351">
    <property type="entry name" value="RIBOSOMAL PROTEIN S6 KINASE"/>
    <property type="match status" value="1"/>
</dbReference>
<dbReference type="PROSITE" id="PS50011">
    <property type="entry name" value="PROTEIN_KINASE_DOM"/>
    <property type="match status" value="1"/>
</dbReference>
<dbReference type="GO" id="GO:0005524">
    <property type="term" value="F:ATP binding"/>
    <property type="evidence" value="ECO:0007669"/>
    <property type="project" value="UniProtKB-KW"/>
</dbReference>
<dbReference type="EMBL" id="KB097487">
    <property type="protein sequence ID" value="ESN96833.1"/>
    <property type="molecule type" value="Genomic_DNA"/>
</dbReference>
<dbReference type="STRING" id="6412.T1FDH1"/>
<organism evidence="8 9">
    <name type="scientific">Helobdella robusta</name>
    <name type="common">Californian leech</name>
    <dbReference type="NCBI Taxonomy" id="6412"/>
    <lineage>
        <taxon>Eukaryota</taxon>
        <taxon>Metazoa</taxon>
        <taxon>Spiralia</taxon>
        <taxon>Lophotrochozoa</taxon>
        <taxon>Annelida</taxon>
        <taxon>Clitellata</taxon>
        <taxon>Hirudinea</taxon>
        <taxon>Rhynchobdellida</taxon>
        <taxon>Glossiphoniidae</taxon>
        <taxon>Helobdella</taxon>
    </lineage>
</organism>
<evidence type="ECO:0000313" key="8">
    <source>
        <dbReference type="EnsemblMetazoa" id="HelroP178632"/>
    </source>
</evidence>
<evidence type="ECO:0000259" key="6">
    <source>
        <dbReference type="PROSITE" id="PS50011"/>
    </source>
</evidence>
<gene>
    <name evidence="8" type="primary">20206870</name>
    <name evidence="7" type="ORF">HELRODRAFT_178632</name>
</gene>
<evidence type="ECO:0000256" key="2">
    <source>
        <dbReference type="ARBA" id="ARBA00022679"/>
    </source>
</evidence>
<reference evidence="9" key="1">
    <citation type="submission" date="2012-12" db="EMBL/GenBank/DDBJ databases">
        <authorList>
            <person name="Hellsten U."/>
            <person name="Grimwood J."/>
            <person name="Chapman J.A."/>
            <person name="Shapiro H."/>
            <person name="Aerts A."/>
            <person name="Otillar R.P."/>
            <person name="Terry A.Y."/>
            <person name="Boore J.L."/>
            <person name="Simakov O."/>
            <person name="Marletaz F."/>
            <person name="Cho S.-J."/>
            <person name="Edsinger-Gonzales E."/>
            <person name="Havlak P."/>
            <person name="Kuo D.-H."/>
            <person name="Larsson T."/>
            <person name="Lv J."/>
            <person name="Arendt D."/>
            <person name="Savage R."/>
            <person name="Osoegawa K."/>
            <person name="de Jong P."/>
            <person name="Lindberg D.R."/>
            <person name="Seaver E.C."/>
            <person name="Weisblat D.A."/>
            <person name="Putnam N.H."/>
            <person name="Grigoriev I.V."/>
            <person name="Rokhsar D.S."/>
        </authorList>
    </citation>
    <scope>NUCLEOTIDE SEQUENCE</scope>
</reference>
<evidence type="ECO:0000313" key="9">
    <source>
        <dbReference type="Proteomes" id="UP000015101"/>
    </source>
</evidence>
<keyword evidence="1" id="KW-0723">Serine/threonine-protein kinase</keyword>
<proteinExistence type="predicted"/>
<dbReference type="EnsemblMetazoa" id="HelroT178632">
    <property type="protein sequence ID" value="HelroP178632"/>
    <property type="gene ID" value="HelroG178632"/>
</dbReference>
<keyword evidence="5" id="KW-0067">ATP-binding</keyword>
<dbReference type="SUPFAM" id="SSF56112">
    <property type="entry name" value="Protein kinase-like (PK-like)"/>
    <property type="match status" value="1"/>
</dbReference>
<feature type="domain" description="Protein kinase" evidence="6">
    <location>
        <begin position="3"/>
        <end position="125"/>
    </location>
</feature>
<evidence type="ECO:0000256" key="5">
    <source>
        <dbReference type="ARBA" id="ARBA00022840"/>
    </source>
</evidence>
<keyword evidence="2" id="KW-0808">Transferase</keyword>
<dbReference type="GeneID" id="20206870"/>
<keyword evidence="9" id="KW-1185">Reference proteome</keyword>
<dbReference type="Pfam" id="PF00069">
    <property type="entry name" value="Pkinase"/>
    <property type="match status" value="1"/>
</dbReference>
<reference evidence="7 9" key="2">
    <citation type="journal article" date="2013" name="Nature">
        <title>Insights into bilaterian evolution from three spiralian genomes.</title>
        <authorList>
            <person name="Simakov O."/>
            <person name="Marletaz F."/>
            <person name="Cho S.J."/>
            <person name="Edsinger-Gonzales E."/>
            <person name="Havlak P."/>
            <person name="Hellsten U."/>
            <person name="Kuo D.H."/>
            <person name="Larsson T."/>
            <person name="Lv J."/>
            <person name="Arendt D."/>
            <person name="Savage R."/>
            <person name="Osoegawa K."/>
            <person name="de Jong P."/>
            <person name="Grimwood J."/>
            <person name="Chapman J.A."/>
            <person name="Shapiro H."/>
            <person name="Aerts A."/>
            <person name="Otillar R.P."/>
            <person name="Terry A.Y."/>
            <person name="Boore J.L."/>
            <person name="Grigoriev I.V."/>
            <person name="Lindberg D.R."/>
            <person name="Seaver E.C."/>
            <person name="Weisblat D.A."/>
            <person name="Putnam N.H."/>
            <person name="Rokhsar D.S."/>
        </authorList>
    </citation>
    <scope>NUCLEOTIDE SEQUENCE</scope>
</reference>
<dbReference type="InterPro" id="IPR011009">
    <property type="entry name" value="Kinase-like_dom_sf"/>
</dbReference>
<dbReference type="KEGG" id="hro:HELRODRAFT_178632"/>
<evidence type="ECO:0000256" key="3">
    <source>
        <dbReference type="ARBA" id="ARBA00022741"/>
    </source>
</evidence>
<evidence type="ECO:0000256" key="1">
    <source>
        <dbReference type="ARBA" id="ARBA00022527"/>
    </source>
</evidence>
<evidence type="ECO:0000313" key="7">
    <source>
        <dbReference type="EMBL" id="ESN96833.1"/>
    </source>
</evidence>
<dbReference type="Gene3D" id="1.10.510.10">
    <property type="entry name" value="Transferase(Phosphotransferase) domain 1"/>
    <property type="match status" value="1"/>
</dbReference>
<dbReference type="GO" id="GO:0004674">
    <property type="term" value="F:protein serine/threonine kinase activity"/>
    <property type="evidence" value="ECO:0007669"/>
    <property type="project" value="UniProtKB-KW"/>
</dbReference>
<dbReference type="InParanoid" id="T1FDH1"/>
<dbReference type="InterPro" id="IPR000719">
    <property type="entry name" value="Prot_kinase_dom"/>
</dbReference>
<dbReference type="AlphaFoldDB" id="T1FDH1"/>
<name>T1FDH1_HELRO</name>
<dbReference type="HOGENOM" id="CLU_1995079_0_0_1"/>
<dbReference type="CTD" id="20206870"/>
<keyword evidence="4" id="KW-0418">Kinase</keyword>